<feature type="domain" description="AMP-dependent synthetase/ligase" evidence="3">
    <location>
        <begin position="9"/>
        <end position="52"/>
    </location>
</feature>
<dbReference type="FunFam" id="3.30.300.30:FF:000007">
    <property type="entry name" value="4-coumarate--CoA ligase 2"/>
    <property type="match status" value="1"/>
</dbReference>
<keyword evidence="2 5" id="KW-0436">Ligase</keyword>
<dbReference type="InterPro" id="IPR025110">
    <property type="entry name" value="AMP-bd_C"/>
</dbReference>
<evidence type="ECO:0000259" key="3">
    <source>
        <dbReference type="Pfam" id="PF00501"/>
    </source>
</evidence>
<proteinExistence type="evidence at transcript level"/>
<evidence type="ECO:0000313" key="5">
    <source>
        <dbReference type="EMBL" id="CAB3219789.1"/>
    </source>
</evidence>
<evidence type="ECO:0000256" key="1">
    <source>
        <dbReference type="ARBA" id="ARBA00006432"/>
    </source>
</evidence>
<name>A0A6F9D688_9ASCI</name>
<dbReference type="Gene3D" id="3.30.300.30">
    <property type="match status" value="1"/>
</dbReference>
<dbReference type="AlphaFoldDB" id="A0A6F9D688"/>
<dbReference type="EMBL" id="LR782674">
    <property type="protein sequence ID" value="CAB3219789.1"/>
    <property type="molecule type" value="mRNA"/>
</dbReference>
<dbReference type="InterPro" id="IPR045851">
    <property type="entry name" value="AMP-bd_C_sf"/>
</dbReference>
<dbReference type="SUPFAM" id="SSF56801">
    <property type="entry name" value="Acetyl-CoA synthetase-like"/>
    <property type="match status" value="1"/>
</dbReference>
<protein>
    <submittedName>
        <fullName evidence="5">4-coumarate--CoA ligase 1-like</fullName>
    </submittedName>
</protein>
<dbReference type="InterPro" id="IPR000873">
    <property type="entry name" value="AMP-dep_synth/lig_dom"/>
</dbReference>
<feature type="domain" description="AMP-binding enzyme C-terminal" evidence="4">
    <location>
        <begin position="103"/>
        <end position="178"/>
    </location>
</feature>
<evidence type="ECO:0000259" key="4">
    <source>
        <dbReference type="Pfam" id="PF13193"/>
    </source>
</evidence>
<dbReference type="InterPro" id="IPR042099">
    <property type="entry name" value="ANL_N_sf"/>
</dbReference>
<accession>A0A6F9D688</accession>
<comment type="similarity">
    <text evidence="1">Belongs to the ATP-dependent AMP-binding enzyme family.</text>
</comment>
<sequence length="194" mass="21600">MHTRPGGPAGSVGFLNPNTRLKVVDPVTGEELGENKDGELLIKGSHVTKGYFRNPEANRIAFDTEGWFRTGDIGHYDEYGIIFLVGRLKELIKYKGFQVSPAELENLISSHPKVSDVGVVGIKDDEAGEVPKAFVVRKDSSLTEKEVSDFVKDRVSKYKHLRGGVEFVGEIPKNDTGKILRRKLMERDAVKSRM</sequence>
<organism evidence="5">
    <name type="scientific">Phallusia mammillata</name>
    <dbReference type="NCBI Taxonomy" id="59560"/>
    <lineage>
        <taxon>Eukaryota</taxon>
        <taxon>Metazoa</taxon>
        <taxon>Chordata</taxon>
        <taxon>Tunicata</taxon>
        <taxon>Ascidiacea</taxon>
        <taxon>Phlebobranchia</taxon>
        <taxon>Ascidiidae</taxon>
        <taxon>Phallusia</taxon>
    </lineage>
</organism>
<dbReference type="PANTHER" id="PTHR24096">
    <property type="entry name" value="LONG-CHAIN-FATTY-ACID--COA LIGASE"/>
    <property type="match status" value="1"/>
</dbReference>
<evidence type="ECO:0000256" key="2">
    <source>
        <dbReference type="ARBA" id="ARBA00022598"/>
    </source>
</evidence>
<gene>
    <name evidence="5" type="primary">Acsf2-002</name>
</gene>
<dbReference type="PANTHER" id="PTHR24096:SF149">
    <property type="entry name" value="AMP-BINDING DOMAIN-CONTAINING PROTEIN-RELATED"/>
    <property type="match status" value="1"/>
</dbReference>
<dbReference type="GO" id="GO:0016405">
    <property type="term" value="F:CoA-ligase activity"/>
    <property type="evidence" value="ECO:0007669"/>
    <property type="project" value="TreeGrafter"/>
</dbReference>
<dbReference type="Pfam" id="PF13193">
    <property type="entry name" value="AMP-binding_C"/>
    <property type="match status" value="1"/>
</dbReference>
<reference evidence="5" key="1">
    <citation type="submission" date="2020-04" db="EMBL/GenBank/DDBJ databases">
        <authorList>
            <person name="Neveu A P."/>
        </authorList>
    </citation>
    <scope>NUCLEOTIDE SEQUENCE</scope>
    <source>
        <tissue evidence="5">Whole embryo</tissue>
    </source>
</reference>
<dbReference type="Pfam" id="PF00501">
    <property type="entry name" value="AMP-binding"/>
    <property type="match status" value="1"/>
</dbReference>
<dbReference type="Gene3D" id="3.40.50.12780">
    <property type="entry name" value="N-terminal domain of ligase-like"/>
    <property type="match status" value="1"/>
</dbReference>